<proteinExistence type="predicted"/>
<accession>A0AAE1FF14</accession>
<comment type="caution">
    <text evidence="2">The sequence shown here is derived from an EMBL/GenBank/DDBJ whole genome shotgun (WGS) entry which is preliminary data.</text>
</comment>
<feature type="compositionally biased region" description="Basic residues" evidence="1">
    <location>
        <begin position="13"/>
        <end position="22"/>
    </location>
</feature>
<feature type="region of interest" description="Disordered" evidence="1">
    <location>
        <begin position="1"/>
        <end position="39"/>
    </location>
</feature>
<evidence type="ECO:0000313" key="2">
    <source>
        <dbReference type="EMBL" id="KAK3872165.1"/>
    </source>
</evidence>
<keyword evidence="3" id="KW-1185">Reference proteome</keyword>
<protein>
    <submittedName>
        <fullName evidence="2">Uncharacterized protein</fullName>
    </submittedName>
</protein>
<dbReference type="AlphaFoldDB" id="A0AAE1FF14"/>
<reference evidence="2" key="1">
    <citation type="submission" date="2023-10" db="EMBL/GenBank/DDBJ databases">
        <title>Genome assemblies of two species of porcelain crab, Petrolisthes cinctipes and Petrolisthes manimaculis (Anomura: Porcellanidae).</title>
        <authorList>
            <person name="Angst P."/>
        </authorList>
    </citation>
    <scope>NUCLEOTIDE SEQUENCE</scope>
    <source>
        <strain evidence="2">PB745_01</strain>
        <tissue evidence="2">Gill</tissue>
    </source>
</reference>
<dbReference type="Proteomes" id="UP001286313">
    <property type="component" value="Unassembled WGS sequence"/>
</dbReference>
<organism evidence="2 3">
    <name type="scientific">Petrolisthes cinctipes</name>
    <name type="common">Flat porcelain crab</name>
    <dbReference type="NCBI Taxonomy" id="88211"/>
    <lineage>
        <taxon>Eukaryota</taxon>
        <taxon>Metazoa</taxon>
        <taxon>Ecdysozoa</taxon>
        <taxon>Arthropoda</taxon>
        <taxon>Crustacea</taxon>
        <taxon>Multicrustacea</taxon>
        <taxon>Malacostraca</taxon>
        <taxon>Eumalacostraca</taxon>
        <taxon>Eucarida</taxon>
        <taxon>Decapoda</taxon>
        <taxon>Pleocyemata</taxon>
        <taxon>Anomura</taxon>
        <taxon>Galatheoidea</taxon>
        <taxon>Porcellanidae</taxon>
        <taxon>Petrolisthes</taxon>
    </lineage>
</organism>
<feature type="region of interest" description="Disordered" evidence="1">
    <location>
        <begin position="51"/>
        <end position="115"/>
    </location>
</feature>
<evidence type="ECO:0000313" key="3">
    <source>
        <dbReference type="Proteomes" id="UP001286313"/>
    </source>
</evidence>
<name>A0AAE1FF14_PETCI</name>
<sequence length="245" mass="26639">MVRYGAHGALAIRRNRTRRSRRGSLTSVRTPRHQATTQPVNYLRFYNQHQQRKGSIVSSQSAPVNGSENDEDKVGQIPGQIPDTPNLTRRTEESEGGEAGPSWWPGPPFQQGGVVKSSPLQEEGVAKPSQAESKNLLSDIVGVLAGLDSWGVTSRLWPTFGKSTKSDTKLEDEPGANGSGDAEVGTRVVSTRGVRPWALTPPPHSLYRLSLHHHTHCTCSHSTTTLTVQALTPPPHSTQIEFSSL</sequence>
<feature type="compositionally biased region" description="Polar residues" evidence="1">
    <location>
        <begin position="56"/>
        <end position="67"/>
    </location>
</feature>
<dbReference type="EMBL" id="JAWQEG010002407">
    <property type="protein sequence ID" value="KAK3872165.1"/>
    <property type="molecule type" value="Genomic_DNA"/>
</dbReference>
<feature type="region of interest" description="Disordered" evidence="1">
    <location>
        <begin position="161"/>
        <end position="185"/>
    </location>
</feature>
<evidence type="ECO:0000256" key="1">
    <source>
        <dbReference type="SAM" id="MobiDB-lite"/>
    </source>
</evidence>
<gene>
    <name evidence="2" type="ORF">Pcinc_022733</name>
</gene>